<gene>
    <name evidence="1" type="ORF">BCR37DRAFT_385835</name>
</gene>
<accession>A0A1Y2FSV1</accession>
<keyword evidence="2" id="KW-1185">Reference proteome</keyword>
<dbReference type="OrthoDB" id="62120at2759"/>
<dbReference type="GeneID" id="63786990"/>
<evidence type="ECO:0000313" key="1">
    <source>
        <dbReference type="EMBL" id="ORY86394.1"/>
    </source>
</evidence>
<dbReference type="STRING" id="56484.A0A1Y2FSV1"/>
<protein>
    <submittedName>
        <fullName evidence="1">Uncharacterized protein</fullName>
    </submittedName>
</protein>
<reference evidence="1 2" key="1">
    <citation type="submission" date="2016-07" db="EMBL/GenBank/DDBJ databases">
        <title>Pervasive Adenine N6-methylation of Active Genes in Fungi.</title>
        <authorList>
            <consortium name="DOE Joint Genome Institute"/>
            <person name="Mondo S.J."/>
            <person name="Dannebaum R.O."/>
            <person name="Kuo R.C."/>
            <person name="Labutti K."/>
            <person name="Haridas S."/>
            <person name="Kuo A."/>
            <person name="Salamov A."/>
            <person name="Ahrendt S.R."/>
            <person name="Lipzen A."/>
            <person name="Sullivan W."/>
            <person name="Andreopoulos W.B."/>
            <person name="Clum A."/>
            <person name="Lindquist E."/>
            <person name="Daum C."/>
            <person name="Ramamoorthy G.K."/>
            <person name="Gryganskyi A."/>
            <person name="Culley D."/>
            <person name="Magnuson J.K."/>
            <person name="James T.Y."/>
            <person name="O'Malley M.A."/>
            <person name="Stajich J.E."/>
            <person name="Spatafora J.W."/>
            <person name="Visel A."/>
            <person name="Grigoriev I.V."/>
        </authorList>
    </citation>
    <scope>NUCLEOTIDE SEQUENCE [LARGE SCALE GENOMIC DNA]</scope>
    <source>
        <strain evidence="1 2">12-1054</strain>
    </source>
</reference>
<dbReference type="SUPFAM" id="SSF51445">
    <property type="entry name" value="(Trans)glycosidases"/>
    <property type="match status" value="1"/>
</dbReference>
<comment type="caution">
    <text evidence="1">The sequence shown here is derived from an EMBL/GenBank/DDBJ whole genome shotgun (WGS) entry which is preliminary data.</text>
</comment>
<dbReference type="EMBL" id="MCFI01000003">
    <property type="protein sequence ID" value="ORY86394.1"/>
    <property type="molecule type" value="Genomic_DNA"/>
</dbReference>
<proteinExistence type="predicted"/>
<dbReference type="RefSeq" id="XP_040727576.1">
    <property type="nucleotide sequence ID" value="XM_040870391.1"/>
</dbReference>
<evidence type="ECO:0000313" key="2">
    <source>
        <dbReference type="Proteomes" id="UP000193685"/>
    </source>
</evidence>
<dbReference type="InterPro" id="IPR017853">
    <property type="entry name" value="GH"/>
</dbReference>
<name>A0A1Y2FSV1_PROLT</name>
<dbReference type="Gene3D" id="3.20.20.80">
    <property type="entry name" value="Glycosidases"/>
    <property type="match status" value="1"/>
</dbReference>
<dbReference type="Proteomes" id="UP000193685">
    <property type="component" value="Unassembled WGS sequence"/>
</dbReference>
<sequence length="113" mass="12391">MTLKQHLVLTCGDQLSDVAWASKDMDLAVGRFSGAETDCAKHLNGFKVGSRYDGTFKNTTPMGSCDQKQSLKMMSDAAKEEVKEFISAQLEAYSASGTRWLFWAGKAEKTADL</sequence>
<dbReference type="AlphaFoldDB" id="A0A1Y2FSV1"/>
<organism evidence="1 2">
    <name type="scientific">Protomyces lactucae-debilis</name>
    <dbReference type="NCBI Taxonomy" id="2754530"/>
    <lineage>
        <taxon>Eukaryota</taxon>
        <taxon>Fungi</taxon>
        <taxon>Dikarya</taxon>
        <taxon>Ascomycota</taxon>
        <taxon>Taphrinomycotina</taxon>
        <taxon>Taphrinomycetes</taxon>
        <taxon>Taphrinales</taxon>
        <taxon>Protomycetaceae</taxon>
        <taxon>Protomyces</taxon>
    </lineage>
</organism>